<proteinExistence type="predicted"/>
<reference evidence="1" key="1">
    <citation type="journal article" date="2015" name="Nature">
        <title>Complex archaea that bridge the gap between prokaryotes and eukaryotes.</title>
        <authorList>
            <person name="Spang A."/>
            <person name="Saw J.H."/>
            <person name="Jorgensen S.L."/>
            <person name="Zaremba-Niedzwiedzka K."/>
            <person name="Martijn J."/>
            <person name="Lind A.E."/>
            <person name="van Eijk R."/>
            <person name="Schleper C."/>
            <person name="Guy L."/>
            <person name="Ettema T.J."/>
        </authorList>
    </citation>
    <scope>NUCLEOTIDE SEQUENCE</scope>
</reference>
<comment type="caution">
    <text evidence="1">The sequence shown here is derived from an EMBL/GenBank/DDBJ whole genome shotgun (WGS) entry which is preliminary data.</text>
</comment>
<evidence type="ECO:0000313" key="1">
    <source>
        <dbReference type="EMBL" id="KKN05871.1"/>
    </source>
</evidence>
<gene>
    <name evidence="1" type="ORF">LCGC14_1083000</name>
</gene>
<sequence length="91" mass="10174">MGEEQKFLHCSKCGKRLIERLSNGMFVFKFGKSKGTQRIPVELQIYGSVKMSCIRGTCDHISIFIHFPPVITDPLQSDGPNSALQSEMNSP</sequence>
<dbReference type="AlphaFoldDB" id="A0A0F9PXX1"/>
<accession>A0A0F9PXX1</accession>
<protein>
    <submittedName>
        <fullName evidence="1">Uncharacterized protein</fullName>
    </submittedName>
</protein>
<organism evidence="1">
    <name type="scientific">marine sediment metagenome</name>
    <dbReference type="NCBI Taxonomy" id="412755"/>
    <lineage>
        <taxon>unclassified sequences</taxon>
        <taxon>metagenomes</taxon>
        <taxon>ecological metagenomes</taxon>
    </lineage>
</organism>
<name>A0A0F9PXX1_9ZZZZ</name>
<dbReference type="EMBL" id="LAZR01004753">
    <property type="protein sequence ID" value="KKN05871.1"/>
    <property type="molecule type" value="Genomic_DNA"/>
</dbReference>